<comment type="similarity">
    <text evidence="2 6">Belongs to the anoctamin family.</text>
</comment>
<feature type="domain" description="Anoctamin transmembrane" evidence="7">
    <location>
        <begin position="39"/>
        <end position="78"/>
    </location>
</feature>
<dbReference type="RefSeq" id="XP_072804393.1">
    <property type="nucleotide sequence ID" value="XM_072948292.1"/>
</dbReference>
<evidence type="ECO:0000313" key="8">
    <source>
        <dbReference type="Proteomes" id="UP001652581"/>
    </source>
</evidence>
<comment type="subcellular location">
    <subcellularLocation>
        <location evidence="1 6">Membrane</location>
        <topology evidence="1 6">Multi-pass membrane protein</topology>
    </subcellularLocation>
</comment>
<sequence>MQLQPPSEDLSCPSEQGLLYREWAPPRSTDKQQPLDLLRKFYGEKVGIYFAWLGYYTQTLLPAAVVGVACFLYGYFNQNNCTWRKKSMFPLPPGESIIIQPYVQVLFFWCDPGGCLLELMTQLTIIVGGKAIWNNIQEVLLLNKRIDVVLPSIHISMLCVRSFNRYSVWVHHLVCGLFPVAPLLALENNILEIRVGTWKLDYPV</sequence>
<keyword evidence="4 6" id="KW-1133">Transmembrane helix</keyword>
<dbReference type="GeneID" id="102528608"/>
<organism evidence="8 9">
    <name type="scientific">Vicugna pacos</name>
    <name type="common">Alpaca</name>
    <name type="synonym">Lama pacos</name>
    <dbReference type="NCBI Taxonomy" id="30538"/>
    <lineage>
        <taxon>Eukaryota</taxon>
        <taxon>Metazoa</taxon>
        <taxon>Chordata</taxon>
        <taxon>Craniata</taxon>
        <taxon>Vertebrata</taxon>
        <taxon>Euteleostomi</taxon>
        <taxon>Mammalia</taxon>
        <taxon>Eutheria</taxon>
        <taxon>Laurasiatheria</taxon>
        <taxon>Artiodactyla</taxon>
        <taxon>Tylopoda</taxon>
        <taxon>Camelidae</taxon>
        <taxon>Vicugna</taxon>
    </lineage>
</organism>
<proteinExistence type="inferred from homology"/>
<comment type="caution">
    <text evidence="6">Lacks conserved residue(s) required for the propagation of feature annotation.</text>
</comment>
<dbReference type="Proteomes" id="UP001652581">
    <property type="component" value="Chromosome 2"/>
</dbReference>
<evidence type="ECO:0000256" key="6">
    <source>
        <dbReference type="RuleBase" id="RU280814"/>
    </source>
</evidence>
<accession>A0ABM5C6W0</accession>
<evidence type="ECO:0000256" key="2">
    <source>
        <dbReference type="ARBA" id="ARBA00009671"/>
    </source>
</evidence>
<feature type="transmembrane region" description="Helical" evidence="6">
    <location>
        <begin position="55"/>
        <end position="76"/>
    </location>
</feature>
<dbReference type="Pfam" id="PF04547">
    <property type="entry name" value="Anoctamin"/>
    <property type="match status" value="1"/>
</dbReference>
<evidence type="ECO:0000256" key="5">
    <source>
        <dbReference type="ARBA" id="ARBA00023136"/>
    </source>
</evidence>
<keyword evidence="5 6" id="KW-0472">Membrane</keyword>
<evidence type="ECO:0000256" key="3">
    <source>
        <dbReference type="ARBA" id="ARBA00022692"/>
    </source>
</evidence>
<protein>
    <recommendedName>
        <fullName evidence="6">Anoctamin</fullName>
    </recommendedName>
</protein>
<gene>
    <name evidence="9" type="primary">LOC102528608</name>
</gene>
<evidence type="ECO:0000256" key="4">
    <source>
        <dbReference type="ARBA" id="ARBA00022989"/>
    </source>
</evidence>
<name>A0ABM5C6W0_VICPA</name>
<evidence type="ECO:0000256" key="1">
    <source>
        <dbReference type="ARBA" id="ARBA00004141"/>
    </source>
</evidence>
<dbReference type="PANTHER" id="PTHR12308">
    <property type="entry name" value="ANOCTAMIN"/>
    <property type="match status" value="1"/>
</dbReference>
<dbReference type="InterPro" id="IPR007632">
    <property type="entry name" value="Anoctamin"/>
</dbReference>
<reference evidence="8" key="1">
    <citation type="submission" date="2025-05" db="UniProtKB">
        <authorList>
            <consortium name="RefSeq"/>
        </authorList>
    </citation>
    <scope>NUCLEOTIDE SEQUENCE [LARGE SCALE GENOMIC DNA]</scope>
</reference>
<evidence type="ECO:0000259" key="7">
    <source>
        <dbReference type="Pfam" id="PF04547"/>
    </source>
</evidence>
<dbReference type="InterPro" id="IPR049452">
    <property type="entry name" value="Anoctamin_TM"/>
</dbReference>
<evidence type="ECO:0000313" key="9">
    <source>
        <dbReference type="RefSeq" id="XP_072804393.1"/>
    </source>
</evidence>
<keyword evidence="3 6" id="KW-0812">Transmembrane</keyword>
<dbReference type="PANTHER" id="PTHR12308:SF21">
    <property type="entry name" value="ANOCTAMIN-6"/>
    <property type="match status" value="1"/>
</dbReference>
<reference evidence="9" key="2">
    <citation type="submission" date="2025-08" db="UniProtKB">
        <authorList>
            <consortium name="RefSeq"/>
        </authorList>
    </citation>
    <scope>IDENTIFICATION</scope>
</reference>
<keyword evidence="8" id="KW-1185">Reference proteome</keyword>